<name>A0A058ZBU0_FONAL</name>
<feature type="region of interest" description="Disordered" evidence="2">
    <location>
        <begin position="33"/>
        <end position="54"/>
    </location>
</feature>
<keyword evidence="1" id="KW-0560">Oxidoreductase</keyword>
<dbReference type="InterPro" id="IPR050268">
    <property type="entry name" value="NADH-dep_flavin_reductase"/>
</dbReference>
<organism evidence="4">
    <name type="scientific">Fonticula alba</name>
    <name type="common">Slime mold</name>
    <dbReference type="NCBI Taxonomy" id="691883"/>
    <lineage>
        <taxon>Eukaryota</taxon>
        <taxon>Rotosphaerida</taxon>
        <taxon>Fonticulaceae</taxon>
        <taxon>Fonticula</taxon>
    </lineage>
</organism>
<proteinExistence type="predicted"/>
<dbReference type="GeneID" id="20527069"/>
<dbReference type="GO" id="GO:0010181">
    <property type="term" value="F:FMN binding"/>
    <property type="evidence" value="ECO:0007669"/>
    <property type="project" value="InterPro"/>
</dbReference>
<dbReference type="Gene3D" id="2.30.110.10">
    <property type="entry name" value="Electron Transport, Fmn-binding Protein, Chain A"/>
    <property type="match status" value="1"/>
</dbReference>
<feature type="domain" description="Flavin reductase like" evidence="3">
    <location>
        <begin position="73"/>
        <end position="333"/>
    </location>
</feature>
<reference evidence="4" key="1">
    <citation type="submission" date="2013-04" db="EMBL/GenBank/DDBJ databases">
        <title>The Genome Sequence of Fonticula alba ATCC 38817.</title>
        <authorList>
            <consortium name="The Broad Institute Genomics Platform"/>
            <person name="Russ C."/>
            <person name="Cuomo C."/>
            <person name="Burger G."/>
            <person name="Gray M.W."/>
            <person name="Holland P.W.H."/>
            <person name="King N."/>
            <person name="Lang F.B.F."/>
            <person name="Roger A.J."/>
            <person name="Ruiz-Trillo I."/>
            <person name="Brown M."/>
            <person name="Walker B."/>
            <person name="Young S."/>
            <person name="Zeng Q."/>
            <person name="Gargeya S."/>
            <person name="Fitzgerald M."/>
            <person name="Haas B."/>
            <person name="Abouelleil A."/>
            <person name="Allen A.W."/>
            <person name="Alvarado L."/>
            <person name="Arachchi H.M."/>
            <person name="Berlin A.M."/>
            <person name="Chapman S.B."/>
            <person name="Gainer-Dewar J."/>
            <person name="Goldberg J."/>
            <person name="Griggs A."/>
            <person name="Gujja S."/>
            <person name="Hansen M."/>
            <person name="Howarth C."/>
            <person name="Imamovic A."/>
            <person name="Ireland A."/>
            <person name="Larimer J."/>
            <person name="McCowan C."/>
            <person name="Murphy C."/>
            <person name="Pearson M."/>
            <person name="Poon T.W."/>
            <person name="Priest M."/>
            <person name="Roberts A."/>
            <person name="Saif S."/>
            <person name="Shea T."/>
            <person name="Sisk P."/>
            <person name="Sykes S."/>
            <person name="Wortman J."/>
            <person name="Nusbaum C."/>
            <person name="Birren B."/>
        </authorList>
    </citation>
    <scope>NUCLEOTIDE SEQUENCE [LARGE SCALE GENOMIC DNA]</scope>
    <source>
        <strain evidence="4">ATCC 38817</strain>
    </source>
</reference>
<evidence type="ECO:0000313" key="4">
    <source>
        <dbReference type="EMBL" id="KCV71396.1"/>
    </source>
</evidence>
<evidence type="ECO:0000256" key="2">
    <source>
        <dbReference type="SAM" id="MobiDB-lite"/>
    </source>
</evidence>
<dbReference type="RefSeq" id="XP_009494519.1">
    <property type="nucleotide sequence ID" value="XM_009496244.1"/>
</dbReference>
<evidence type="ECO:0000256" key="1">
    <source>
        <dbReference type="ARBA" id="ARBA00023002"/>
    </source>
</evidence>
<dbReference type="PANTHER" id="PTHR30466">
    <property type="entry name" value="FLAVIN REDUCTASE"/>
    <property type="match status" value="1"/>
</dbReference>
<dbReference type="SUPFAM" id="SSF50475">
    <property type="entry name" value="FMN-binding split barrel"/>
    <property type="match status" value="1"/>
</dbReference>
<dbReference type="Proteomes" id="UP000030693">
    <property type="component" value="Unassembled WGS sequence"/>
</dbReference>
<evidence type="ECO:0000313" key="5">
    <source>
        <dbReference type="Proteomes" id="UP000030693"/>
    </source>
</evidence>
<dbReference type="AlphaFoldDB" id="A0A058ZBU0"/>
<gene>
    <name evidence="4" type="ORF">H696_02344</name>
</gene>
<dbReference type="PANTHER" id="PTHR30466:SF1">
    <property type="entry name" value="FMN REDUCTASE (NADH) RUTF"/>
    <property type="match status" value="1"/>
</dbReference>
<dbReference type="InterPro" id="IPR002563">
    <property type="entry name" value="Flavin_Rdtase-like_dom"/>
</dbReference>
<protein>
    <recommendedName>
        <fullName evidence="3">Flavin reductase like domain-containing protein</fullName>
    </recommendedName>
</protein>
<feature type="region of interest" description="Disordered" evidence="2">
    <location>
        <begin position="284"/>
        <end position="303"/>
    </location>
</feature>
<dbReference type="InterPro" id="IPR012349">
    <property type="entry name" value="Split_barrel_FMN-bd"/>
</dbReference>
<sequence>MLATVLGWRSPGIAPTLVRSLVCRRPVHSSAACTSAHPQPVAPGPELDPGAVPPGPALSIGRDLSLDFRSFIRSIASPVTVVSAADALGNVHGATVSSFMSISLEPPIISFSLSDRPAERPPSDFPLEMVDADRVRAAGGRLSNILASLRLAAGPPHQEGPPAGDQSPFFAINLLAADQDSATIAEQLARPARAGEHLDHEWLQGVACPGSALRLPGYSFAPEAELVPLPPLLRRSAASLICERLCFGQGGTPEPMADDNSREEILRVGDHTVWFGRVVGVVRNSPGHPGGGESPDAPAGADQLVALPSDAGSQAGQPFDNHLPLVYYSRVFQTTTPL</sequence>
<dbReference type="EMBL" id="KB932203">
    <property type="protein sequence ID" value="KCV71396.1"/>
    <property type="molecule type" value="Genomic_DNA"/>
</dbReference>
<dbReference type="OrthoDB" id="2015405at2759"/>
<keyword evidence="5" id="KW-1185">Reference proteome</keyword>
<accession>A0A058ZBU0</accession>
<dbReference type="GO" id="GO:0042602">
    <property type="term" value="F:riboflavin reductase (NADPH) activity"/>
    <property type="evidence" value="ECO:0007669"/>
    <property type="project" value="TreeGrafter"/>
</dbReference>
<evidence type="ECO:0000259" key="3">
    <source>
        <dbReference type="Pfam" id="PF01613"/>
    </source>
</evidence>
<dbReference type="Pfam" id="PF01613">
    <property type="entry name" value="Flavin_Reduct"/>
    <property type="match status" value="1"/>
</dbReference>